<name>A0ABC8LAY6_ERUVS</name>
<sequence>MDTATEDQTAGSLTTTMIYETYDFTAPQWYDLEIEDTRCDKQRSELWFESETIYTSSPRRSFKVDSMCNFSQVEESTQLKVIVLVL</sequence>
<dbReference type="Proteomes" id="UP001642260">
    <property type="component" value="Unassembled WGS sequence"/>
</dbReference>
<evidence type="ECO:0000313" key="2">
    <source>
        <dbReference type="Proteomes" id="UP001642260"/>
    </source>
</evidence>
<dbReference type="AlphaFoldDB" id="A0ABC8LAY6"/>
<accession>A0ABC8LAY6</accession>
<keyword evidence="2" id="KW-1185">Reference proteome</keyword>
<comment type="caution">
    <text evidence="1">The sequence shown here is derived from an EMBL/GenBank/DDBJ whole genome shotgun (WGS) entry which is preliminary data.</text>
</comment>
<protein>
    <submittedName>
        <fullName evidence="1">Uncharacterized protein</fullName>
    </submittedName>
</protein>
<gene>
    <name evidence="1" type="ORF">ERUC_LOCUS33220</name>
</gene>
<dbReference type="EMBL" id="CAKOAT010491821">
    <property type="protein sequence ID" value="CAH8380721.1"/>
    <property type="molecule type" value="Genomic_DNA"/>
</dbReference>
<evidence type="ECO:0000313" key="1">
    <source>
        <dbReference type="EMBL" id="CAH8380721.1"/>
    </source>
</evidence>
<proteinExistence type="predicted"/>
<organism evidence="1 2">
    <name type="scientific">Eruca vesicaria subsp. sativa</name>
    <name type="common">Garden rocket</name>
    <name type="synonym">Eruca sativa</name>
    <dbReference type="NCBI Taxonomy" id="29727"/>
    <lineage>
        <taxon>Eukaryota</taxon>
        <taxon>Viridiplantae</taxon>
        <taxon>Streptophyta</taxon>
        <taxon>Embryophyta</taxon>
        <taxon>Tracheophyta</taxon>
        <taxon>Spermatophyta</taxon>
        <taxon>Magnoliopsida</taxon>
        <taxon>eudicotyledons</taxon>
        <taxon>Gunneridae</taxon>
        <taxon>Pentapetalae</taxon>
        <taxon>rosids</taxon>
        <taxon>malvids</taxon>
        <taxon>Brassicales</taxon>
        <taxon>Brassicaceae</taxon>
        <taxon>Brassiceae</taxon>
        <taxon>Eruca</taxon>
    </lineage>
</organism>
<reference evidence="1 2" key="1">
    <citation type="submission" date="2022-03" db="EMBL/GenBank/DDBJ databases">
        <authorList>
            <person name="Macdonald S."/>
            <person name="Ahmed S."/>
            <person name="Newling K."/>
        </authorList>
    </citation>
    <scope>NUCLEOTIDE SEQUENCE [LARGE SCALE GENOMIC DNA]</scope>
</reference>